<dbReference type="KEGG" id="euz:DVS28_a1388"/>
<gene>
    <name evidence="3" type="ORF">DVS28_a1388</name>
</gene>
<evidence type="ECO:0000256" key="1">
    <source>
        <dbReference type="SAM" id="MobiDB-lite"/>
    </source>
</evidence>
<accession>A0A346XV40</accession>
<proteinExistence type="predicted"/>
<dbReference type="RefSeq" id="WP_114590794.1">
    <property type="nucleotide sequence ID" value="NZ_CP031165.1"/>
</dbReference>
<feature type="compositionally biased region" description="Low complexity" evidence="1">
    <location>
        <begin position="254"/>
        <end position="272"/>
    </location>
</feature>
<keyword evidence="4" id="KW-1185">Reference proteome</keyword>
<dbReference type="OrthoDB" id="9862967at2"/>
<feature type="domain" description="DUF5667" evidence="2">
    <location>
        <begin position="116"/>
        <end position="212"/>
    </location>
</feature>
<sequence length="438" mass="44869">MSRRDEIDRLARLLDGQDVSAGTVGEQAEREELGALATLLRDAAPEVPPMRPEFRAELRAQVVEAARNQSREAPFLTRLREGVQRFRYSTGLAGATGLASMALAGGGVAGAAEQAQPGDALYGTKLVIEDVRLSATFDRVSRGRRAMSYALDRMDEATQAATAGDDDGAAVALRGAGDRTREGQELITEHGETGDLLDLADVVVEEEERLASITPLLDGAALEAADALREVLEGARDAIADALPDGVEMPEGPAPVDVTTTPPTVPADDVFTPTPPPTAGPETTTPPSEPVIEDPTGDLPDPGLPDLPDLPVPLPDPGDVLPLPDVPDLPIEVPSQAPTGVVPDTVDGALDAVDGVLDTVEDTVDAVDETLGGAVDAVDDTVDAVLPDPIDDVVPDVGEVLDGAGDLVDDAGSTVGDVLDAVTGNSGSGTIGGILGGG</sequence>
<dbReference type="Proteomes" id="UP000264006">
    <property type="component" value="Chromosome"/>
</dbReference>
<dbReference type="AlphaFoldDB" id="A0A346XV40"/>
<evidence type="ECO:0000313" key="3">
    <source>
        <dbReference type="EMBL" id="AXV06087.1"/>
    </source>
</evidence>
<name>A0A346XV40_9ACTN</name>
<protein>
    <recommendedName>
        <fullName evidence="2">DUF5667 domain-containing protein</fullName>
    </recommendedName>
</protein>
<feature type="compositionally biased region" description="Pro residues" evidence="1">
    <location>
        <begin position="302"/>
        <end position="316"/>
    </location>
</feature>
<feature type="region of interest" description="Disordered" evidence="1">
    <location>
        <begin position="244"/>
        <end position="324"/>
    </location>
</feature>
<dbReference type="Pfam" id="PF18915">
    <property type="entry name" value="DUF5667"/>
    <property type="match status" value="1"/>
</dbReference>
<organism evidence="3 4">
    <name type="scientific">Euzebya pacifica</name>
    <dbReference type="NCBI Taxonomy" id="1608957"/>
    <lineage>
        <taxon>Bacteria</taxon>
        <taxon>Bacillati</taxon>
        <taxon>Actinomycetota</taxon>
        <taxon>Nitriliruptoria</taxon>
        <taxon>Euzebyales</taxon>
    </lineage>
</organism>
<reference evidence="3 4" key="1">
    <citation type="submission" date="2018-09" db="EMBL/GenBank/DDBJ databases">
        <title>Complete genome sequence of Euzebya sp. DY32-46 isolated from seawater of Pacific Ocean.</title>
        <authorList>
            <person name="Xu L."/>
            <person name="Wu Y.-H."/>
            <person name="Xu X.-W."/>
        </authorList>
    </citation>
    <scope>NUCLEOTIDE SEQUENCE [LARGE SCALE GENOMIC DNA]</scope>
    <source>
        <strain evidence="3 4">DY32-46</strain>
    </source>
</reference>
<dbReference type="InterPro" id="IPR043725">
    <property type="entry name" value="DUF5667"/>
</dbReference>
<evidence type="ECO:0000259" key="2">
    <source>
        <dbReference type="Pfam" id="PF18915"/>
    </source>
</evidence>
<dbReference type="EMBL" id="CP031165">
    <property type="protein sequence ID" value="AXV06087.1"/>
    <property type="molecule type" value="Genomic_DNA"/>
</dbReference>
<evidence type="ECO:0000313" key="4">
    <source>
        <dbReference type="Proteomes" id="UP000264006"/>
    </source>
</evidence>